<protein>
    <submittedName>
        <fullName evidence="3">Type II toxin-antitoxin system RelE/ParE family toxin</fullName>
    </submittedName>
</protein>
<dbReference type="InterPro" id="IPR051803">
    <property type="entry name" value="TA_system_RelE-like_toxin"/>
</dbReference>
<comment type="similarity">
    <text evidence="1">Belongs to the RelE toxin family.</text>
</comment>
<evidence type="ECO:0000256" key="1">
    <source>
        <dbReference type="ARBA" id="ARBA00006226"/>
    </source>
</evidence>
<dbReference type="Proteomes" id="UP001287059">
    <property type="component" value="Unassembled WGS sequence"/>
</dbReference>
<evidence type="ECO:0000256" key="2">
    <source>
        <dbReference type="ARBA" id="ARBA00022649"/>
    </source>
</evidence>
<name>A0ABU4Y590_9HYPH</name>
<dbReference type="Gene3D" id="3.30.2310.20">
    <property type="entry name" value="RelE-like"/>
    <property type="match status" value="1"/>
</dbReference>
<dbReference type="RefSeq" id="WP_320290198.1">
    <property type="nucleotide sequence ID" value="NZ_JAVIIW010000041.1"/>
</dbReference>
<keyword evidence="2" id="KW-1277">Toxin-antitoxin system</keyword>
<sequence>MAVTFSPAAARDVEEIGDYIHAENPAAARRFVAALSARCERIANAPRGGALRSWLMPNLRSIPFQHYVVFYVAEGDDVRIERVLHGARDIDAIFDQDSDT</sequence>
<keyword evidence="4" id="KW-1185">Reference proteome</keyword>
<dbReference type="Pfam" id="PF05016">
    <property type="entry name" value="ParE_toxin"/>
    <property type="match status" value="1"/>
</dbReference>
<organism evidence="3 4">
    <name type="scientific">Mesorhizobium album</name>
    <dbReference type="NCBI Taxonomy" id="3072314"/>
    <lineage>
        <taxon>Bacteria</taxon>
        <taxon>Pseudomonadati</taxon>
        <taxon>Pseudomonadota</taxon>
        <taxon>Alphaproteobacteria</taxon>
        <taxon>Hyphomicrobiales</taxon>
        <taxon>Phyllobacteriaceae</taxon>
        <taxon>Mesorhizobium</taxon>
    </lineage>
</organism>
<dbReference type="PANTHER" id="PTHR33755:SF6">
    <property type="entry name" value="PLASMID STABILIZATION SYSTEM PROTEIN"/>
    <property type="match status" value="1"/>
</dbReference>
<reference evidence="3 4" key="1">
    <citation type="submission" date="2023-08" db="EMBL/GenBank/DDBJ databases">
        <title>Implementing the SeqCode for naming new Mesorhizobium species isolated from Vachellia karroo root nodules.</title>
        <authorList>
            <person name="Van Lill M."/>
        </authorList>
    </citation>
    <scope>NUCLEOTIDE SEQUENCE [LARGE SCALE GENOMIC DNA]</scope>
    <source>
        <strain evidence="3 4">VK24D</strain>
    </source>
</reference>
<evidence type="ECO:0000313" key="3">
    <source>
        <dbReference type="EMBL" id="MDX8482058.1"/>
    </source>
</evidence>
<comment type="caution">
    <text evidence="3">The sequence shown here is derived from an EMBL/GenBank/DDBJ whole genome shotgun (WGS) entry which is preliminary data.</text>
</comment>
<dbReference type="InterPro" id="IPR007712">
    <property type="entry name" value="RelE/ParE_toxin"/>
</dbReference>
<dbReference type="PANTHER" id="PTHR33755">
    <property type="entry name" value="TOXIN PARE1-RELATED"/>
    <property type="match status" value="1"/>
</dbReference>
<dbReference type="InterPro" id="IPR035093">
    <property type="entry name" value="RelE/ParE_toxin_dom_sf"/>
</dbReference>
<proteinExistence type="inferred from homology"/>
<accession>A0ABU4Y590</accession>
<gene>
    <name evidence="3" type="ORF">RFN28_26885</name>
</gene>
<dbReference type="EMBL" id="JAVIIW010000041">
    <property type="protein sequence ID" value="MDX8482058.1"/>
    <property type="molecule type" value="Genomic_DNA"/>
</dbReference>
<evidence type="ECO:0000313" key="4">
    <source>
        <dbReference type="Proteomes" id="UP001287059"/>
    </source>
</evidence>